<dbReference type="PROSITE" id="PS51328">
    <property type="entry name" value="L_LECTIN_LIKE"/>
    <property type="match status" value="1"/>
</dbReference>
<gene>
    <name evidence="9" type="ORF">G7K_4989-t1</name>
</gene>
<evidence type="ECO:0000256" key="5">
    <source>
        <dbReference type="ARBA" id="ARBA00023136"/>
    </source>
</evidence>
<keyword evidence="3 7" id="KW-0732">Signal</keyword>
<feature type="signal peptide" evidence="7">
    <location>
        <begin position="1"/>
        <end position="25"/>
    </location>
</feature>
<feature type="domain" description="L-type lectin-like" evidence="8">
    <location>
        <begin position="32"/>
        <end position="256"/>
    </location>
</feature>
<name>A0A0E9NN99_SAICN</name>
<keyword evidence="10" id="KW-1185">Reference proteome</keyword>
<dbReference type="InterPro" id="IPR013320">
    <property type="entry name" value="ConA-like_dom_sf"/>
</dbReference>
<dbReference type="GO" id="GO:0006888">
    <property type="term" value="P:endoplasmic reticulum to Golgi vesicle-mediated transport"/>
    <property type="evidence" value="ECO:0007669"/>
    <property type="project" value="TreeGrafter"/>
</dbReference>
<keyword evidence="5 6" id="KW-0472">Membrane</keyword>
<proteinExistence type="predicted"/>
<sequence length="316" mass="35355">MKSAVHAVLIALYAVLAVLFPSVIADDNQEYRSTLRTHSLFPPYLDQDVQSRWWDFGGDTVINANKHVRLTYDRPSQTGWLFSRLPLTASNFEIEFEFKVSGSGQNIFGDGMAVWITKERAQSGPVFGFVDKFEGLGIFIDTYKNNRPGTMFPYVMAMLGDGKTEYDHDHDGKANEIGGCSARGLRGASIPTKGRITYYKDNYLELQLQYKNEDQWITCFNVPHVTLPTVSYLGFTALTGELSDNHDIISVKAQNIYTPTVANPQQAPVNAGVPKANQGSGWGMFLLKLVFIGAVCGSLYVAWTMYAKQRRRSSRF</sequence>
<reference evidence="9 10" key="2">
    <citation type="journal article" date="2014" name="J. Gen. Appl. Microbiol.">
        <title>The early diverging ascomycetous budding yeast Saitoella complicata has three histone deacetylases belonging to the Clr6, Hos2, and Rpd3 lineages.</title>
        <authorList>
            <person name="Nishida H."/>
            <person name="Matsumoto T."/>
            <person name="Kondo S."/>
            <person name="Hamamoto M."/>
            <person name="Yoshikawa H."/>
        </authorList>
    </citation>
    <scope>NUCLEOTIDE SEQUENCE [LARGE SCALE GENOMIC DNA]</scope>
    <source>
        <strain evidence="9 10">NRRL Y-17804</strain>
    </source>
</reference>
<organism evidence="9 10">
    <name type="scientific">Saitoella complicata (strain BCRC 22490 / CBS 7301 / JCM 7358 / NBRC 10748 / NRRL Y-17804)</name>
    <dbReference type="NCBI Taxonomy" id="698492"/>
    <lineage>
        <taxon>Eukaryota</taxon>
        <taxon>Fungi</taxon>
        <taxon>Dikarya</taxon>
        <taxon>Ascomycota</taxon>
        <taxon>Taphrinomycotina</taxon>
        <taxon>Taphrinomycotina incertae sedis</taxon>
        <taxon>Saitoella</taxon>
    </lineage>
</organism>
<dbReference type="PANTHER" id="PTHR12223">
    <property type="entry name" value="VESICULAR MANNOSE-BINDING LECTIN"/>
    <property type="match status" value="1"/>
</dbReference>
<dbReference type="OMA" id="GCTADIR"/>
<dbReference type="Gene3D" id="2.60.120.200">
    <property type="match status" value="1"/>
</dbReference>
<evidence type="ECO:0000313" key="10">
    <source>
        <dbReference type="Proteomes" id="UP000033140"/>
    </source>
</evidence>
<dbReference type="PANTHER" id="PTHR12223:SF45">
    <property type="entry name" value="RE50040P"/>
    <property type="match status" value="1"/>
</dbReference>
<evidence type="ECO:0000256" key="2">
    <source>
        <dbReference type="ARBA" id="ARBA00022692"/>
    </source>
</evidence>
<evidence type="ECO:0000256" key="7">
    <source>
        <dbReference type="SAM" id="SignalP"/>
    </source>
</evidence>
<feature type="chain" id="PRO_5002430538" description="L-type lectin-like domain-containing protein" evidence="7">
    <location>
        <begin position="26"/>
        <end position="316"/>
    </location>
</feature>
<dbReference type="EMBL" id="BACD03000038">
    <property type="protein sequence ID" value="GAO50870.1"/>
    <property type="molecule type" value="Genomic_DNA"/>
</dbReference>
<dbReference type="GO" id="GO:0005537">
    <property type="term" value="F:D-mannose binding"/>
    <property type="evidence" value="ECO:0007669"/>
    <property type="project" value="TreeGrafter"/>
</dbReference>
<keyword evidence="2 6" id="KW-0812">Transmembrane</keyword>
<evidence type="ECO:0000313" key="9">
    <source>
        <dbReference type="EMBL" id="GAO50870.1"/>
    </source>
</evidence>
<dbReference type="FunFam" id="2.60.120.200:FF:000095">
    <property type="entry name" value="Lectin family integral membrane protein"/>
    <property type="match status" value="1"/>
</dbReference>
<dbReference type="InterPro" id="IPR005052">
    <property type="entry name" value="Lectin_leg"/>
</dbReference>
<dbReference type="GO" id="GO:0000139">
    <property type="term" value="C:Golgi membrane"/>
    <property type="evidence" value="ECO:0007669"/>
    <property type="project" value="TreeGrafter"/>
</dbReference>
<evidence type="ECO:0000256" key="4">
    <source>
        <dbReference type="ARBA" id="ARBA00022989"/>
    </source>
</evidence>
<dbReference type="GO" id="GO:0005789">
    <property type="term" value="C:endoplasmic reticulum membrane"/>
    <property type="evidence" value="ECO:0007669"/>
    <property type="project" value="TreeGrafter"/>
</dbReference>
<evidence type="ECO:0000256" key="3">
    <source>
        <dbReference type="ARBA" id="ARBA00022729"/>
    </source>
</evidence>
<dbReference type="GO" id="GO:0005793">
    <property type="term" value="C:endoplasmic reticulum-Golgi intermediate compartment"/>
    <property type="evidence" value="ECO:0007669"/>
    <property type="project" value="TreeGrafter"/>
</dbReference>
<dbReference type="OrthoDB" id="270293at2759"/>
<evidence type="ECO:0000256" key="6">
    <source>
        <dbReference type="SAM" id="Phobius"/>
    </source>
</evidence>
<keyword evidence="4 6" id="KW-1133">Transmembrane helix</keyword>
<dbReference type="RefSeq" id="XP_019024803.1">
    <property type="nucleotide sequence ID" value="XM_019165999.1"/>
</dbReference>
<dbReference type="CDD" id="cd07308">
    <property type="entry name" value="lectin_leg-like"/>
    <property type="match status" value="1"/>
</dbReference>
<evidence type="ECO:0000256" key="1">
    <source>
        <dbReference type="ARBA" id="ARBA00004479"/>
    </source>
</evidence>
<dbReference type="InterPro" id="IPR051136">
    <property type="entry name" value="Intracellular_Lectin-GPT"/>
</dbReference>
<reference evidence="9 10" key="1">
    <citation type="journal article" date="2011" name="J. Gen. Appl. Microbiol.">
        <title>Draft genome sequencing of the enigmatic yeast Saitoella complicata.</title>
        <authorList>
            <person name="Nishida H."/>
            <person name="Hamamoto M."/>
            <person name="Sugiyama J."/>
        </authorList>
    </citation>
    <scope>NUCLEOTIDE SEQUENCE [LARGE SCALE GENOMIC DNA]</scope>
    <source>
        <strain evidence="9 10">NRRL Y-17804</strain>
    </source>
</reference>
<dbReference type="GO" id="GO:0030134">
    <property type="term" value="C:COPII-coated ER to Golgi transport vesicle"/>
    <property type="evidence" value="ECO:0007669"/>
    <property type="project" value="TreeGrafter"/>
</dbReference>
<reference evidence="9 10" key="3">
    <citation type="journal article" date="2015" name="Genome Announc.">
        <title>Draft Genome Sequence of the Archiascomycetous Yeast Saitoella complicata.</title>
        <authorList>
            <person name="Yamauchi K."/>
            <person name="Kondo S."/>
            <person name="Hamamoto M."/>
            <person name="Takahashi Y."/>
            <person name="Ogura Y."/>
            <person name="Hayashi T."/>
            <person name="Nishida H."/>
        </authorList>
    </citation>
    <scope>NUCLEOTIDE SEQUENCE [LARGE SCALE GENOMIC DNA]</scope>
    <source>
        <strain evidence="9 10">NRRL Y-17804</strain>
    </source>
</reference>
<comment type="subcellular location">
    <subcellularLocation>
        <location evidence="1">Membrane</location>
        <topology evidence="1">Single-pass type I membrane protein</topology>
    </subcellularLocation>
</comment>
<comment type="caution">
    <text evidence="9">The sequence shown here is derived from an EMBL/GenBank/DDBJ whole genome shotgun (WGS) entry which is preliminary data.</text>
</comment>
<dbReference type="SUPFAM" id="SSF49899">
    <property type="entry name" value="Concanavalin A-like lectins/glucanases"/>
    <property type="match status" value="1"/>
</dbReference>
<feature type="transmembrane region" description="Helical" evidence="6">
    <location>
        <begin position="282"/>
        <end position="306"/>
    </location>
</feature>
<dbReference type="AlphaFoldDB" id="A0A0E9NN99"/>
<dbReference type="STRING" id="698492.A0A0E9NN99"/>
<dbReference type="Proteomes" id="UP000033140">
    <property type="component" value="Unassembled WGS sequence"/>
</dbReference>
<evidence type="ECO:0000259" key="8">
    <source>
        <dbReference type="PROSITE" id="PS51328"/>
    </source>
</evidence>
<dbReference type="Pfam" id="PF03388">
    <property type="entry name" value="Lectin_leg-like"/>
    <property type="match status" value="1"/>
</dbReference>
<accession>A0A0E9NN99</accession>
<protein>
    <recommendedName>
        <fullName evidence="8">L-type lectin-like domain-containing protein</fullName>
    </recommendedName>
</protein>